<sequence>MKVHNIKDVEKFFKVIEECKGTVELVSSEGDRINLKSKLSQYFSMATIFSNGFIDELELVAHDPEDVERLIKYMYQGI</sequence>
<name>A0A419SW27_9FIRM</name>
<keyword evidence="2" id="KW-1185">Reference proteome</keyword>
<evidence type="ECO:0000313" key="2">
    <source>
        <dbReference type="Proteomes" id="UP000284277"/>
    </source>
</evidence>
<organism evidence="1 2">
    <name type="scientific">Lacrimispora algidixylanolytica</name>
    <dbReference type="NCBI Taxonomy" id="94868"/>
    <lineage>
        <taxon>Bacteria</taxon>
        <taxon>Bacillati</taxon>
        <taxon>Bacillota</taxon>
        <taxon>Clostridia</taxon>
        <taxon>Lachnospirales</taxon>
        <taxon>Lachnospiraceae</taxon>
        <taxon>Lacrimispora</taxon>
    </lineage>
</organism>
<proteinExistence type="predicted"/>
<comment type="caution">
    <text evidence="1">The sequence shown here is derived from an EMBL/GenBank/DDBJ whole genome shotgun (WGS) entry which is preliminary data.</text>
</comment>
<evidence type="ECO:0000313" key="1">
    <source>
        <dbReference type="EMBL" id="RKD29443.1"/>
    </source>
</evidence>
<gene>
    <name evidence="1" type="ORF">BET01_08855</name>
</gene>
<dbReference type="RefSeq" id="WP_120198276.1">
    <property type="nucleotide sequence ID" value="NZ_MCIA01000032.1"/>
</dbReference>
<protein>
    <submittedName>
        <fullName evidence="1">Polya polymerase</fullName>
    </submittedName>
</protein>
<accession>A0A419SW27</accession>
<reference evidence="1 2" key="1">
    <citation type="submission" date="2016-08" db="EMBL/GenBank/DDBJ databases">
        <title>A new outlook on sporulation: Clostridium algidixylanolyticum.</title>
        <authorList>
            <person name="Poppleton D.I."/>
            <person name="Gribaldo S."/>
        </authorList>
    </citation>
    <scope>NUCLEOTIDE SEQUENCE [LARGE SCALE GENOMIC DNA]</scope>
    <source>
        <strain evidence="1 2">SPL73</strain>
    </source>
</reference>
<dbReference type="AlphaFoldDB" id="A0A419SW27"/>
<dbReference type="EMBL" id="MCIA01000032">
    <property type="protein sequence ID" value="RKD29443.1"/>
    <property type="molecule type" value="Genomic_DNA"/>
</dbReference>
<dbReference type="OrthoDB" id="1683411at2"/>
<dbReference type="Proteomes" id="UP000284277">
    <property type="component" value="Unassembled WGS sequence"/>
</dbReference>